<evidence type="ECO:0008006" key="3">
    <source>
        <dbReference type="Google" id="ProtNLM"/>
    </source>
</evidence>
<reference evidence="1 2" key="1">
    <citation type="submission" date="2020-04" db="EMBL/GenBank/DDBJ databases">
        <authorList>
            <consortium name="GenomeTrakr network: Whole genome sequencing for foodborne pathogen traceback"/>
        </authorList>
    </citation>
    <scope>NUCLEOTIDE SEQUENCE [LARGE SCALE GENOMIC DNA]</scope>
    <source>
        <strain evidence="1 2">PSU-2464</strain>
    </source>
</reference>
<evidence type="ECO:0000313" key="1">
    <source>
        <dbReference type="EMBL" id="EFM1445046.1"/>
    </source>
</evidence>
<dbReference type="Proteomes" id="UP000519182">
    <property type="component" value="Unassembled WGS sequence"/>
</dbReference>
<accession>A0A8S7Y083</accession>
<sequence length="290" mass="33575">MKKLQIPTVDDINILNQMCSNTGVASQPYINNEHHIMHDKYIEYLNNNGNPWLCMGKVISTNLTDKLKYHYKKPFQLLNYINELRSKGSPDVCPFCGSSKTATLDHYLPQADYPEWIIFSKNLVPACDCNSKRRNDVKGNNNNQRVFHPYYDDCLTLRLVSASFRGNMDEPEIDFLPISNQTIPDETIMFHIDTVLKRSTAINWMSSKWQSMRRKPRCVISTIPRGNIVLTMQDLESYLLQCQEDKDDEHKTPNNWYSMFITGIINSTQAKQWLLDRQNGITQGTISPLD</sequence>
<dbReference type="EMBL" id="AATJYL010000009">
    <property type="protein sequence ID" value="EFM1445046.1"/>
    <property type="molecule type" value="Genomic_DNA"/>
</dbReference>
<evidence type="ECO:0000313" key="2">
    <source>
        <dbReference type="Proteomes" id="UP000519182"/>
    </source>
</evidence>
<name>A0A8S7Y083_ECOLX</name>
<organism evidence="1 2">
    <name type="scientific">Escherichia coli</name>
    <dbReference type="NCBI Taxonomy" id="562"/>
    <lineage>
        <taxon>Bacteria</taxon>
        <taxon>Pseudomonadati</taxon>
        <taxon>Pseudomonadota</taxon>
        <taxon>Gammaproteobacteria</taxon>
        <taxon>Enterobacterales</taxon>
        <taxon>Enterobacteriaceae</taxon>
        <taxon>Escherichia</taxon>
    </lineage>
</organism>
<comment type="caution">
    <text evidence="1">The sequence shown here is derived from an EMBL/GenBank/DDBJ whole genome shotgun (WGS) entry which is preliminary data.</text>
</comment>
<proteinExistence type="predicted"/>
<dbReference type="AlphaFoldDB" id="A0A8S7Y083"/>
<gene>
    <name evidence="1" type="ORF">HEP34_001338</name>
</gene>
<protein>
    <recommendedName>
        <fullName evidence="3">HNH endonuclease</fullName>
    </recommendedName>
</protein>
<dbReference type="RefSeq" id="WP_053295084.1">
    <property type="nucleotide sequence ID" value="NZ_CP010171.1"/>
</dbReference>